<evidence type="ECO:0000313" key="1">
    <source>
        <dbReference type="EMBL" id="KAG6948582.1"/>
    </source>
</evidence>
<accession>A0A8T1TTH3</accession>
<reference evidence="1" key="1">
    <citation type="submission" date="2021-01" db="EMBL/GenBank/DDBJ databases">
        <title>Phytophthora aleatoria, a newly-described species from Pinus radiata is distinct from Phytophthora cactorum isolates based on comparative genomics.</title>
        <authorList>
            <person name="Mcdougal R."/>
            <person name="Panda P."/>
            <person name="Williams N."/>
            <person name="Studholme D.J."/>
        </authorList>
    </citation>
    <scope>NUCLEOTIDE SEQUENCE</scope>
    <source>
        <strain evidence="1">NZFS 3830</strain>
    </source>
</reference>
<protein>
    <submittedName>
        <fullName evidence="1">Uncharacterized protein</fullName>
    </submittedName>
</protein>
<dbReference type="AlphaFoldDB" id="A0A8T1TTH3"/>
<sequence length="310" mass="35770">MEEIPNEKGVHLSGILLADSASVEGYRWALPNIALSVTSFQTNRWTVMRNAFDIAQFETRLPGCPLTKTEFVQLPVEEKYEHASHLFANQVTNDGYGAPVLLCRPKTEAEKSGKKSIEGPVVPPRYVPTVVIGLDPGMQAICTAAREDFRSEEQQTRHIISVSTREYRHLTGFNRFRAWNEGQKKCQPEYQTTIGEMPSFKTASCEQYLERLKYFWHHVEFLMHICVDRPFLKRKFFQKRMARVAVDKIARRIVPTKCKGVVLVRNRAEVEFEDKKCHAVLRCDHENCEARYWDRDVSTAINMVDLLKSD</sequence>
<dbReference type="OrthoDB" id="125056at2759"/>
<organism evidence="1 2">
    <name type="scientific">Phytophthora cactorum</name>
    <dbReference type="NCBI Taxonomy" id="29920"/>
    <lineage>
        <taxon>Eukaryota</taxon>
        <taxon>Sar</taxon>
        <taxon>Stramenopiles</taxon>
        <taxon>Oomycota</taxon>
        <taxon>Peronosporomycetes</taxon>
        <taxon>Peronosporales</taxon>
        <taxon>Peronosporaceae</taxon>
        <taxon>Phytophthora</taxon>
    </lineage>
</organism>
<dbReference type="Proteomes" id="UP000688947">
    <property type="component" value="Unassembled WGS sequence"/>
</dbReference>
<dbReference type="EMBL" id="JAENGZ010001364">
    <property type="protein sequence ID" value="KAG6948582.1"/>
    <property type="molecule type" value="Genomic_DNA"/>
</dbReference>
<dbReference type="VEuPathDB" id="FungiDB:PC110_g21281"/>
<gene>
    <name evidence="1" type="ORF">JG687_00015392</name>
</gene>
<name>A0A8T1TTH3_9STRA</name>
<evidence type="ECO:0000313" key="2">
    <source>
        <dbReference type="Proteomes" id="UP000688947"/>
    </source>
</evidence>
<proteinExistence type="predicted"/>
<comment type="caution">
    <text evidence="1">The sequence shown here is derived from an EMBL/GenBank/DDBJ whole genome shotgun (WGS) entry which is preliminary data.</text>
</comment>